<accession>A0ABY7CEH6</accession>
<feature type="transmembrane region" description="Helical" evidence="2">
    <location>
        <begin position="172"/>
        <end position="191"/>
    </location>
</feature>
<name>A0ABY7CEH6_9BASI</name>
<sequence>MVESTRATKSSAKNMNKNASTNKDRQDDQAAGECRGEETLITGPEPVEKSTGGDLDFEEDDIVESNLKGNTPMEEEPEFVDLIKAMPIVEKANTDAKSILIEQAIAALNAGNTSVASVLMKAANEIKLNKSRVSGLESAAEDSQDGGLIYADRIAARGYEPIKFKRNLPIRGPSGSFIISGVFVTCLYGFYRYGQGNVEKR</sequence>
<feature type="region of interest" description="Disordered" evidence="1">
    <location>
        <begin position="1"/>
        <end position="55"/>
    </location>
</feature>
<keyword evidence="2" id="KW-0812">Transmembrane</keyword>
<dbReference type="GeneID" id="77807833"/>
<keyword evidence="2" id="KW-0472">Membrane</keyword>
<proteinExistence type="predicted"/>
<dbReference type="RefSeq" id="XP_053018111.1">
    <property type="nucleotide sequence ID" value="XM_053166938.1"/>
</dbReference>
<evidence type="ECO:0000256" key="1">
    <source>
        <dbReference type="SAM" id="MobiDB-lite"/>
    </source>
</evidence>
<dbReference type="Proteomes" id="UP001164743">
    <property type="component" value="Chromosome 2A"/>
</dbReference>
<reference evidence="3" key="1">
    <citation type="submission" date="2022-10" db="EMBL/GenBank/DDBJ databases">
        <title>Puccinia triticina Genome sequencing and assembly.</title>
        <authorList>
            <person name="Li C."/>
        </authorList>
    </citation>
    <scope>NUCLEOTIDE SEQUENCE</scope>
    <source>
        <strain evidence="3">Pt15</strain>
    </source>
</reference>
<organism evidence="3 4">
    <name type="scientific">Puccinia triticina</name>
    <dbReference type="NCBI Taxonomy" id="208348"/>
    <lineage>
        <taxon>Eukaryota</taxon>
        <taxon>Fungi</taxon>
        <taxon>Dikarya</taxon>
        <taxon>Basidiomycota</taxon>
        <taxon>Pucciniomycotina</taxon>
        <taxon>Pucciniomycetes</taxon>
        <taxon>Pucciniales</taxon>
        <taxon>Pucciniaceae</taxon>
        <taxon>Puccinia</taxon>
    </lineage>
</organism>
<evidence type="ECO:0000313" key="3">
    <source>
        <dbReference type="EMBL" id="WAQ82556.1"/>
    </source>
</evidence>
<feature type="compositionally biased region" description="Polar residues" evidence="1">
    <location>
        <begin position="1"/>
        <end position="21"/>
    </location>
</feature>
<dbReference type="EMBL" id="CP110422">
    <property type="protein sequence ID" value="WAQ82556.1"/>
    <property type="molecule type" value="Genomic_DNA"/>
</dbReference>
<gene>
    <name evidence="3" type="ORF">PtA15_2A873</name>
</gene>
<keyword evidence="2" id="KW-1133">Transmembrane helix</keyword>
<feature type="compositionally biased region" description="Basic and acidic residues" evidence="1">
    <location>
        <begin position="22"/>
        <end position="38"/>
    </location>
</feature>
<keyword evidence="4" id="KW-1185">Reference proteome</keyword>
<evidence type="ECO:0000313" key="4">
    <source>
        <dbReference type="Proteomes" id="UP001164743"/>
    </source>
</evidence>
<evidence type="ECO:0000256" key="2">
    <source>
        <dbReference type="SAM" id="Phobius"/>
    </source>
</evidence>
<protein>
    <submittedName>
        <fullName evidence="3">Uncharacterized protein</fullName>
    </submittedName>
</protein>